<dbReference type="InterPro" id="IPR012677">
    <property type="entry name" value="Nucleotide-bd_a/b_plait_sf"/>
</dbReference>
<sequence>MNGSDPQQQWVAMQYPASAMMMAHHYPPHNFIAYHQQSHPQGSTDENKTIWVGDLHYWMDENYLHSCFAQTGEAQHDRHFQPKKT</sequence>
<dbReference type="AlphaFoldDB" id="A0A443P045"/>
<proteinExistence type="predicted"/>
<dbReference type="Gene3D" id="3.30.70.330">
    <property type="match status" value="1"/>
</dbReference>
<dbReference type="EMBL" id="QPKB01000005">
    <property type="protein sequence ID" value="RWR84121.1"/>
    <property type="molecule type" value="Genomic_DNA"/>
</dbReference>
<dbReference type="OrthoDB" id="446113at2759"/>
<organism evidence="1 2">
    <name type="scientific">Cinnamomum micranthum f. kanehirae</name>
    <dbReference type="NCBI Taxonomy" id="337451"/>
    <lineage>
        <taxon>Eukaryota</taxon>
        <taxon>Viridiplantae</taxon>
        <taxon>Streptophyta</taxon>
        <taxon>Embryophyta</taxon>
        <taxon>Tracheophyta</taxon>
        <taxon>Spermatophyta</taxon>
        <taxon>Magnoliopsida</taxon>
        <taxon>Magnoliidae</taxon>
        <taxon>Laurales</taxon>
        <taxon>Lauraceae</taxon>
        <taxon>Cinnamomum</taxon>
    </lineage>
</organism>
<protein>
    <submittedName>
        <fullName evidence="1">Polyadenylate-binding RBP47C-like protein</fullName>
    </submittedName>
</protein>
<gene>
    <name evidence="1" type="ORF">CKAN_01290900</name>
</gene>
<accession>A0A443P045</accession>
<name>A0A443P045_9MAGN</name>
<dbReference type="GO" id="GO:0003676">
    <property type="term" value="F:nucleic acid binding"/>
    <property type="evidence" value="ECO:0007669"/>
    <property type="project" value="InterPro"/>
</dbReference>
<dbReference type="SUPFAM" id="SSF54928">
    <property type="entry name" value="RNA-binding domain, RBD"/>
    <property type="match status" value="1"/>
</dbReference>
<dbReference type="InterPro" id="IPR035979">
    <property type="entry name" value="RBD_domain_sf"/>
</dbReference>
<comment type="caution">
    <text evidence="1">The sequence shown here is derived from an EMBL/GenBank/DDBJ whole genome shotgun (WGS) entry which is preliminary data.</text>
</comment>
<keyword evidence="2" id="KW-1185">Reference proteome</keyword>
<reference evidence="1 2" key="1">
    <citation type="journal article" date="2019" name="Nat. Plants">
        <title>Stout camphor tree genome fills gaps in understanding of flowering plant genome evolution.</title>
        <authorList>
            <person name="Chaw S.M."/>
            <person name="Liu Y.C."/>
            <person name="Wu Y.W."/>
            <person name="Wang H.Y."/>
            <person name="Lin C.I."/>
            <person name="Wu C.S."/>
            <person name="Ke H.M."/>
            <person name="Chang L.Y."/>
            <person name="Hsu C.Y."/>
            <person name="Yang H.T."/>
            <person name="Sudianto E."/>
            <person name="Hsu M.H."/>
            <person name="Wu K.P."/>
            <person name="Wang L.N."/>
            <person name="Leebens-Mack J.H."/>
            <person name="Tsai I.J."/>
        </authorList>
    </citation>
    <scope>NUCLEOTIDE SEQUENCE [LARGE SCALE GENOMIC DNA]</scope>
    <source>
        <strain evidence="2">cv. Chaw 1501</strain>
        <tissue evidence="1">Young leaves</tissue>
    </source>
</reference>
<dbReference type="STRING" id="337451.A0A443P045"/>
<dbReference type="Proteomes" id="UP000283530">
    <property type="component" value="Unassembled WGS sequence"/>
</dbReference>
<evidence type="ECO:0000313" key="2">
    <source>
        <dbReference type="Proteomes" id="UP000283530"/>
    </source>
</evidence>
<evidence type="ECO:0000313" key="1">
    <source>
        <dbReference type="EMBL" id="RWR84121.1"/>
    </source>
</evidence>